<feature type="transmembrane region" description="Helical" evidence="8">
    <location>
        <begin position="7"/>
        <end position="29"/>
    </location>
</feature>
<accession>G5AXS4</accession>
<dbReference type="Gene3D" id="2.60.40.1930">
    <property type="match status" value="3"/>
</dbReference>
<keyword evidence="8" id="KW-1133">Transmembrane helix</keyword>
<keyword evidence="6" id="KW-0179">Complement alternate pathway</keyword>
<dbReference type="Gene3D" id="6.10.270.10">
    <property type="match status" value="2"/>
</dbReference>
<keyword evidence="3" id="KW-0399">Innate immunity</keyword>
<dbReference type="AlphaFoldDB" id="G5AXS4"/>
<dbReference type="InterPro" id="IPR013783">
    <property type="entry name" value="Ig-like_fold"/>
</dbReference>
<feature type="domain" description="Anaphylatoxin-like" evidence="9">
    <location>
        <begin position="714"/>
        <end position="747"/>
    </location>
</feature>
<evidence type="ECO:0000256" key="7">
    <source>
        <dbReference type="ARBA" id="ARBA00023198"/>
    </source>
</evidence>
<dbReference type="SUPFAM" id="SSF47686">
    <property type="entry name" value="Anaphylotoxins (complement system)"/>
    <property type="match status" value="2"/>
</dbReference>
<reference evidence="10 11" key="1">
    <citation type="journal article" date="2011" name="Nature">
        <title>Genome sequencing reveals insights into physiology and longevity of the naked mole rat.</title>
        <authorList>
            <person name="Kim E.B."/>
            <person name="Fang X."/>
            <person name="Fushan A.A."/>
            <person name="Huang Z."/>
            <person name="Lobanov A.V."/>
            <person name="Han L."/>
            <person name="Marino S.M."/>
            <person name="Sun X."/>
            <person name="Turanov A.A."/>
            <person name="Yang P."/>
            <person name="Yim S.H."/>
            <person name="Zhao X."/>
            <person name="Kasaikina M.V."/>
            <person name="Stoletzki N."/>
            <person name="Peng C."/>
            <person name="Polak P."/>
            <person name="Xiong Z."/>
            <person name="Kiezun A."/>
            <person name="Zhu Y."/>
            <person name="Chen Y."/>
            <person name="Kryukov G.V."/>
            <person name="Zhang Q."/>
            <person name="Peshkin L."/>
            <person name="Yang L."/>
            <person name="Bronson R.T."/>
            <person name="Buffenstein R."/>
            <person name="Wang B."/>
            <person name="Han C."/>
            <person name="Li Q."/>
            <person name="Chen L."/>
            <person name="Zhao W."/>
            <person name="Sunyaev S.R."/>
            <person name="Park T.J."/>
            <person name="Zhang G."/>
            <person name="Wang J."/>
            <person name="Gladyshev V.N."/>
        </authorList>
    </citation>
    <scope>NUCLEOTIDE SEQUENCE [LARGE SCALE GENOMIC DNA]</scope>
</reference>
<protein>
    <submittedName>
        <fullName evidence="10">Complement C5</fullName>
    </submittedName>
</protein>
<gene>
    <name evidence="10" type="ORF">GW7_09762</name>
</gene>
<dbReference type="EMBL" id="JH167417">
    <property type="protein sequence ID" value="EHB01834.1"/>
    <property type="molecule type" value="Genomic_DNA"/>
</dbReference>
<keyword evidence="3" id="KW-0391">Immunity</keyword>
<organism evidence="10 11">
    <name type="scientific">Heterocephalus glaber</name>
    <name type="common">Naked mole rat</name>
    <dbReference type="NCBI Taxonomy" id="10181"/>
    <lineage>
        <taxon>Eukaryota</taxon>
        <taxon>Metazoa</taxon>
        <taxon>Chordata</taxon>
        <taxon>Craniata</taxon>
        <taxon>Vertebrata</taxon>
        <taxon>Euteleostomi</taxon>
        <taxon>Mammalia</taxon>
        <taxon>Eutheria</taxon>
        <taxon>Euarchontoglires</taxon>
        <taxon>Glires</taxon>
        <taxon>Rodentia</taxon>
        <taxon>Hystricomorpha</taxon>
        <taxon>Bathyergidae</taxon>
        <taxon>Heterocephalus</taxon>
    </lineage>
</organism>
<keyword evidence="8" id="KW-0812">Transmembrane</keyword>
<evidence type="ECO:0000256" key="1">
    <source>
        <dbReference type="ARBA" id="ARBA00004613"/>
    </source>
</evidence>
<feature type="domain" description="Anaphylatoxin-like" evidence="9">
    <location>
        <begin position="464"/>
        <end position="497"/>
    </location>
</feature>
<dbReference type="InterPro" id="IPR050473">
    <property type="entry name" value="A2M/Complement_sys"/>
</dbReference>
<comment type="subcellular location">
    <subcellularLocation>
        <location evidence="1">Secreted</location>
    </subcellularLocation>
</comment>
<keyword evidence="7" id="KW-0395">Inflammatory response</keyword>
<keyword evidence="5" id="KW-1015">Disulfide bond</keyword>
<evidence type="ECO:0000256" key="8">
    <source>
        <dbReference type="SAM" id="Phobius"/>
    </source>
</evidence>
<dbReference type="InterPro" id="IPR041425">
    <property type="entry name" value="C3/4/5_MG1"/>
</dbReference>
<evidence type="ECO:0000259" key="9">
    <source>
        <dbReference type="PROSITE" id="PS01178"/>
    </source>
</evidence>
<dbReference type="SMART" id="SM00104">
    <property type="entry name" value="ANATO"/>
    <property type="match status" value="2"/>
</dbReference>
<dbReference type="Gene3D" id="2.60.40.10">
    <property type="entry name" value="Immunoglobulins"/>
    <property type="match status" value="2"/>
</dbReference>
<dbReference type="Pfam" id="PF07703">
    <property type="entry name" value="A2M_BRD"/>
    <property type="match status" value="1"/>
</dbReference>
<dbReference type="GO" id="GO:0006958">
    <property type="term" value="P:complement activation, classical pathway"/>
    <property type="evidence" value="ECO:0007669"/>
    <property type="project" value="UniProtKB-KW"/>
</dbReference>
<dbReference type="Pfam" id="PF17790">
    <property type="entry name" value="MG1"/>
    <property type="match status" value="1"/>
</dbReference>
<dbReference type="PROSITE" id="PS01178">
    <property type="entry name" value="ANAPHYLATOXIN_2"/>
    <property type="match status" value="2"/>
</dbReference>
<dbReference type="GO" id="GO:0005576">
    <property type="term" value="C:extracellular region"/>
    <property type="evidence" value="ECO:0007669"/>
    <property type="project" value="UniProtKB-SubCell"/>
</dbReference>
<dbReference type="PANTHER" id="PTHR11412:SF83">
    <property type="entry name" value="COMPLEMENT C5"/>
    <property type="match status" value="1"/>
</dbReference>
<keyword evidence="8" id="KW-0472">Membrane</keyword>
<keyword evidence="2" id="KW-0964">Secreted</keyword>
<dbReference type="InterPro" id="IPR018081">
    <property type="entry name" value="Anaphylatoxin_comp_syst"/>
</dbReference>
<keyword evidence="4" id="KW-0180">Complement pathway</keyword>
<dbReference type="Pfam" id="PF01821">
    <property type="entry name" value="ANATO"/>
    <property type="match status" value="2"/>
</dbReference>
<dbReference type="Proteomes" id="UP000006813">
    <property type="component" value="Unassembled WGS sequence"/>
</dbReference>
<feature type="non-terminal residue" evidence="10">
    <location>
        <position position="1"/>
    </location>
</feature>
<proteinExistence type="predicted"/>
<dbReference type="eggNOG" id="KOG1366">
    <property type="taxonomic scope" value="Eukaryota"/>
</dbReference>
<evidence type="ECO:0000256" key="5">
    <source>
        <dbReference type="ARBA" id="ARBA00023157"/>
    </source>
</evidence>
<dbReference type="STRING" id="10181.G5AXS4"/>
<evidence type="ECO:0000313" key="11">
    <source>
        <dbReference type="Proteomes" id="UP000006813"/>
    </source>
</evidence>
<evidence type="ECO:0000256" key="3">
    <source>
        <dbReference type="ARBA" id="ARBA00022588"/>
    </source>
</evidence>
<dbReference type="GO" id="GO:0006954">
    <property type="term" value="P:inflammatory response"/>
    <property type="evidence" value="ECO:0007669"/>
    <property type="project" value="UniProtKB-KW"/>
</dbReference>
<dbReference type="CDD" id="cd00017">
    <property type="entry name" value="ANATO"/>
    <property type="match status" value="2"/>
</dbReference>
<evidence type="ECO:0000256" key="6">
    <source>
        <dbReference type="ARBA" id="ARBA00023162"/>
    </source>
</evidence>
<evidence type="ECO:0000313" key="10">
    <source>
        <dbReference type="EMBL" id="EHB01834.1"/>
    </source>
</evidence>
<evidence type="ECO:0000256" key="2">
    <source>
        <dbReference type="ARBA" id="ARBA00022525"/>
    </source>
</evidence>
<evidence type="ECO:0000256" key="4">
    <source>
        <dbReference type="ARBA" id="ARBA00022875"/>
    </source>
</evidence>
<dbReference type="Gene3D" id="2.60.40.1940">
    <property type="match status" value="1"/>
</dbReference>
<dbReference type="Gene3D" id="1.20.91.20">
    <property type="entry name" value="Anaphylotoxins (complement system)"/>
    <property type="match status" value="2"/>
</dbReference>
<dbReference type="InterPro" id="IPR011625">
    <property type="entry name" value="A2M_N_BRD"/>
</dbReference>
<dbReference type="InParanoid" id="G5AXS4"/>
<sequence>ESSIKKVIFSFIPSLGMGLWRILCFLIFLGKSWGQEQIYVISAPKVFLVGAPENIVIQGYGYSEAFDATISIKHFPNKYFSYSSGYVHLSKENKFQNATVLTIQPKQFPGGQNLLSYVYLEVISKHFSKLKKIPVTSDNEFLFIQTDKPAYIPHESDHGSATGVYHNQYLLDSVPMHLFSALLRIYGVWTVKASYKEDFSTTGTTYFEIKPHGGFSEEAEVPGIKYILSPYTLNLFATPLFLKPGIPYSIKVKTNVTDLPEENQAGKHYRAIPYSSVSQSYLSIDWTENSKALLVGEYLNITFAAKSPYSHKITHYNYFILSKGKIIQFGTKEKIPGSSYESINIQVTQNMVPSARLLVYYIITGETAELVSDSIVFNIGGKNWTQLQLFHALEKSDLGCGAGGGRDSADVFHRAGLTFITNANVDDSQENDEPCKEILRRKRNLKEKIDEQATKYKYPLLRKCCYDGARHDYESCEKRAERITVGPRCIQAFKECCLLANQIRAEETHKHRYVGGRHFLMEHRHGTYERRLLWQDHMCSDLMSKTTGSQGSLWPCSEIMKMVFGEGHCRSPIQEGRYGLWTIKAKYKEDFTTTGTGSFKVKRPEKIAPQCEPYKQRRTLHYEQCPRELIRNSKGESTTELVSDSVCLNIEEKCGNQLQVFGASGKSDQACGASGGRNNAEVFDAAGLTVLTNANANDSQQTASQFKHPFIQKCCYDGARESEDSCMERAVRITFGPRCIAAFSQCCSLASELRNSSAYKVPILGRAPGMCKSSCSLYSAVGGYQVDFVLPPEVIPNLI</sequence>
<dbReference type="PANTHER" id="PTHR11412">
    <property type="entry name" value="MACROGLOBULIN / COMPLEMENT"/>
    <property type="match status" value="1"/>
</dbReference>
<dbReference type="SMART" id="SM01359">
    <property type="entry name" value="A2M_N_2"/>
    <property type="match status" value="1"/>
</dbReference>
<dbReference type="GO" id="GO:0006957">
    <property type="term" value="P:complement activation, alternative pathway"/>
    <property type="evidence" value="ECO:0007669"/>
    <property type="project" value="UniProtKB-KW"/>
</dbReference>
<name>G5AXS4_HETGA</name>
<dbReference type="InterPro" id="IPR000020">
    <property type="entry name" value="Anaphylatoxin/fibulin"/>
</dbReference>